<dbReference type="WBParaSite" id="PSAMB.scaffold340size55875.g4881.t1">
    <property type="protein sequence ID" value="PSAMB.scaffold340size55875.g4881.t1"/>
    <property type="gene ID" value="PSAMB.scaffold340size55875.g4881"/>
</dbReference>
<dbReference type="PANTHER" id="PTHR21451">
    <property type="entry name" value="HISTONE H3 METHYLTRANSFERASE"/>
    <property type="match status" value="1"/>
</dbReference>
<dbReference type="Gene3D" id="3.40.50.150">
    <property type="entry name" value="Vaccinia Virus protein VP39"/>
    <property type="match status" value="1"/>
</dbReference>
<dbReference type="GO" id="GO:0140956">
    <property type="term" value="F:histone H3K79 trimethyltransferase activity"/>
    <property type="evidence" value="ECO:0007669"/>
    <property type="project" value="UniProtKB-EC"/>
</dbReference>
<organism evidence="14 15">
    <name type="scientific">Plectus sambesii</name>
    <dbReference type="NCBI Taxonomy" id="2011161"/>
    <lineage>
        <taxon>Eukaryota</taxon>
        <taxon>Metazoa</taxon>
        <taxon>Ecdysozoa</taxon>
        <taxon>Nematoda</taxon>
        <taxon>Chromadorea</taxon>
        <taxon>Plectida</taxon>
        <taxon>Plectina</taxon>
        <taxon>Plectoidea</taxon>
        <taxon>Plectidae</taxon>
        <taxon>Plectus</taxon>
    </lineage>
</organism>
<comment type="catalytic activity">
    <reaction evidence="10 11">
        <text>L-lysyl(79)-[histone H3] + 3 S-adenosyl-L-methionine = N(6),N(6),N(6)-trimethyl-L-lysyl(79)-[histone H3] + 3 S-adenosyl-L-homocysteine + 3 H(+)</text>
        <dbReference type="Rhea" id="RHEA:60328"/>
        <dbReference type="Rhea" id="RHEA-COMP:15549"/>
        <dbReference type="Rhea" id="RHEA-COMP:15552"/>
        <dbReference type="ChEBI" id="CHEBI:15378"/>
        <dbReference type="ChEBI" id="CHEBI:29969"/>
        <dbReference type="ChEBI" id="CHEBI:57856"/>
        <dbReference type="ChEBI" id="CHEBI:59789"/>
        <dbReference type="ChEBI" id="CHEBI:61961"/>
        <dbReference type="EC" id="2.1.1.360"/>
    </reaction>
</comment>
<dbReference type="InterPro" id="IPR029063">
    <property type="entry name" value="SAM-dependent_MTases_sf"/>
</dbReference>
<keyword evidence="14" id="KW-1185">Reference proteome</keyword>
<keyword evidence="6 11" id="KW-0949">S-adenosyl-L-methionine</keyword>
<dbReference type="FunFam" id="3.40.50.150:FF:000033">
    <property type="entry name" value="Histone-lysine N-methyltransferase, H3 lysine-79 specific"/>
    <property type="match status" value="1"/>
</dbReference>
<evidence type="ECO:0000256" key="6">
    <source>
        <dbReference type="ARBA" id="ARBA00022691"/>
    </source>
</evidence>
<dbReference type="PANTHER" id="PTHR21451:SF0">
    <property type="entry name" value="HISTONE-LYSINE N-METHYLTRANSFERASE, H3 LYSINE-79 SPECIFIC"/>
    <property type="match status" value="1"/>
</dbReference>
<dbReference type="GO" id="GO:0032259">
    <property type="term" value="P:methylation"/>
    <property type="evidence" value="ECO:0007669"/>
    <property type="project" value="UniProtKB-KW"/>
</dbReference>
<comment type="miscellaneous">
    <text evidence="11">In contrast to other lysine histone methyltransferases, it does not contain a SET domain, suggesting the existence of another mechanism for methylation of lysine residues of histones.</text>
</comment>
<evidence type="ECO:0000256" key="3">
    <source>
        <dbReference type="ARBA" id="ARBA00020987"/>
    </source>
</evidence>
<evidence type="ECO:0000256" key="4">
    <source>
        <dbReference type="ARBA" id="ARBA00022603"/>
    </source>
</evidence>
<evidence type="ECO:0000259" key="13">
    <source>
        <dbReference type="PROSITE" id="PS51569"/>
    </source>
</evidence>
<keyword evidence="7 11" id="KW-0156">Chromatin regulator</keyword>
<evidence type="ECO:0000256" key="2">
    <source>
        <dbReference type="ARBA" id="ARBA00012190"/>
    </source>
</evidence>
<dbReference type="EC" id="2.1.1.360" evidence="2 11"/>
<feature type="compositionally biased region" description="Basic and acidic residues" evidence="12">
    <location>
        <begin position="422"/>
        <end position="436"/>
    </location>
</feature>
<dbReference type="GO" id="GO:0006281">
    <property type="term" value="P:DNA repair"/>
    <property type="evidence" value="ECO:0007669"/>
    <property type="project" value="TreeGrafter"/>
</dbReference>
<evidence type="ECO:0000256" key="12">
    <source>
        <dbReference type="SAM" id="MobiDB-lite"/>
    </source>
</evidence>
<sequence>MTAELGRELRLHSPVGGEPLVFKWPLLETKKYSGSAEILGTIRMVMSQYQELKTVINNFIKLDEIDVRDYDSMKSLCEKFSKAAGTISGLWKGATRPGGENWSAERADQALLRRIITQSYNSAVTDVQLLNKHYEAFSSETYGETSFDRLQMIIDELKPKERDIFVDLGSGVGQLVVQMAGGSKVKKAVGIEIASVPSQFAETMEREFSRWMKWYGKKFRPFELHRDNFLDRKYRDLITKEATIVFINNYAFTSDLEAAIKRDLLSEMKDGTRIVSTKPYGNPSKPITDRQMNDISSIMDVSELKPCQEPCSWTNKYVPYYLHVINRAKLEKYFFDQRFPALRTESTSSRRSSSSSKNSSHRESSRESSVSNSREQSVAKNPAAAAIAHQSASRTNSQDDGDDVAFGPTTRRKWNDYLSQLERNKKQNQRTKEKPAPPDSSESPLDSDPDGTPARARKPGRPPKNGESGGKSPKPRGRPGRPRKSDAERARRKYIRI</sequence>
<evidence type="ECO:0000256" key="10">
    <source>
        <dbReference type="ARBA" id="ARBA00047770"/>
    </source>
</evidence>
<feature type="region of interest" description="Disordered" evidence="12">
    <location>
        <begin position="344"/>
        <end position="497"/>
    </location>
</feature>
<evidence type="ECO:0000313" key="15">
    <source>
        <dbReference type="WBParaSite" id="PSAMB.scaffold340size55875.g4881.t1"/>
    </source>
</evidence>
<comment type="function">
    <text evidence="11">Histone methyltransferase that specifically trimethylates histone H3 to form H3K79me3. This methylation is required for telomere silencing and for the pachytene checkpoint during the meiotic cell cycle by allowing the recruitment of RAD9 to double strand breaks. Nucleosomes are preferred as substrate compared to free histone.</text>
</comment>
<dbReference type="Pfam" id="PF08123">
    <property type="entry name" value="DOT1"/>
    <property type="match status" value="1"/>
</dbReference>
<evidence type="ECO:0000256" key="5">
    <source>
        <dbReference type="ARBA" id="ARBA00022679"/>
    </source>
</evidence>
<dbReference type="Proteomes" id="UP000887566">
    <property type="component" value="Unplaced"/>
</dbReference>
<comment type="similarity">
    <text evidence="11">Belongs to the class I-like SAM-binding methyltransferase superfamily. DOT1 family.</text>
</comment>
<dbReference type="SUPFAM" id="SSF53335">
    <property type="entry name" value="S-adenosyl-L-methionine-dependent methyltransferases"/>
    <property type="match status" value="1"/>
</dbReference>
<feature type="compositionally biased region" description="Low complexity" evidence="12">
    <location>
        <begin position="367"/>
        <end position="376"/>
    </location>
</feature>
<dbReference type="GO" id="GO:0000077">
    <property type="term" value="P:DNA damage checkpoint signaling"/>
    <property type="evidence" value="ECO:0007669"/>
    <property type="project" value="TreeGrafter"/>
</dbReference>
<accession>A0A914W9R5</accession>
<dbReference type="GO" id="GO:0035097">
    <property type="term" value="C:histone methyltransferase complex"/>
    <property type="evidence" value="ECO:0007669"/>
    <property type="project" value="UniProtKB-ARBA"/>
</dbReference>
<keyword evidence="8 11" id="KW-0539">Nucleus</keyword>
<proteinExistence type="inferred from homology"/>
<dbReference type="InterPro" id="IPR030445">
    <property type="entry name" value="H3-K79_meTrfase"/>
</dbReference>
<keyword evidence="4 11" id="KW-0489">Methyltransferase</keyword>
<evidence type="ECO:0000313" key="14">
    <source>
        <dbReference type="Proteomes" id="UP000887566"/>
    </source>
</evidence>
<feature type="compositionally biased region" description="Basic residues" evidence="12">
    <location>
        <begin position="473"/>
        <end position="482"/>
    </location>
</feature>
<feature type="compositionally biased region" description="Low complexity" evidence="12">
    <location>
        <begin position="344"/>
        <end position="358"/>
    </location>
</feature>
<name>A0A914W9R5_9BILA</name>
<evidence type="ECO:0000256" key="11">
    <source>
        <dbReference type="RuleBase" id="RU271113"/>
    </source>
</evidence>
<keyword evidence="5 11" id="KW-0808">Transferase</keyword>
<protein>
    <recommendedName>
        <fullName evidence="3 11">Histone-lysine N-methyltransferase, H3 lysine-79 specific</fullName>
        <ecNumber evidence="2 11">2.1.1.360</ecNumber>
    </recommendedName>
    <alternativeName>
        <fullName evidence="9 11">Histone H3-K79 methyltransferase</fullName>
    </alternativeName>
</protein>
<dbReference type="PROSITE" id="PS51569">
    <property type="entry name" value="DOT1"/>
    <property type="match status" value="1"/>
</dbReference>
<dbReference type="InterPro" id="IPR025789">
    <property type="entry name" value="DOT1_dom"/>
</dbReference>
<feature type="domain" description="DOT1" evidence="13">
    <location>
        <begin position="18"/>
        <end position="338"/>
    </location>
</feature>
<comment type="subcellular location">
    <subcellularLocation>
        <location evidence="1 11">Nucleus</location>
    </subcellularLocation>
</comment>
<evidence type="ECO:0000256" key="8">
    <source>
        <dbReference type="ARBA" id="ARBA00023242"/>
    </source>
</evidence>
<reference evidence="15" key="1">
    <citation type="submission" date="2022-11" db="UniProtKB">
        <authorList>
            <consortium name="WormBaseParasite"/>
        </authorList>
    </citation>
    <scope>IDENTIFICATION</scope>
</reference>
<dbReference type="AlphaFoldDB" id="A0A914W9R5"/>
<dbReference type="Gene3D" id="1.10.260.60">
    <property type="match status" value="1"/>
</dbReference>
<evidence type="ECO:0000256" key="9">
    <source>
        <dbReference type="ARBA" id="ARBA00029821"/>
    </source>
</evidence>
<evidence type="ECO:0000256" key="1">
    <source>
        <dbReference type="ARBA" id="ARBA00004123"/>
    </source>
</evidence>
<evidence type="ECO:0000256" key="7">
    <source>
        <dbReference type="ARBA" id="ARBA00022853"/>
    </source>
</evidence>